<keyword evidence="1" id="KW-0812">Transmembrane</keyword>
<evidence type="ECO:0000259" key="2">
    <source>
        <dbReference type="PROSITE" id="PS50011"/>
    </source>
</evidence>
<dbReference type="GO" id="GO:0005524">
    <property type="term" value="F:ATP binding"/>
    <property type="evidence" value="ECO:0007669"/>
    <property type="project" value="InterPro"/>
</dbReference>
<feature type="transmembrane region" description="Helical" evidence="1">
    <location>
        <begin position="193"/>
        <end position="216"/>
    </location>
</feature>
<dbReference type="InterPro" id="IPR050235">
    <property type="entry name" value="CK1_Ser-Thr_kinase"/>
</dbReference>
<dbReference type="SUPFAM" id="SSF56112">
    <property type="entry name" value="Protein kinase-like (PK-like)"/>
    <property type="match status" value="1"/>
</dbReference>
<evidence type="ECO:0000313" key="3">
    <source>
        <dbReference type="Proteomes" id="UP000887581"/>
    </source>
</evidence>
<reference evidence="4" key="1">
    <citation type="submission" date="2022-11" db="UniProtKB">
        <authorList>
            <consortium name="WormBaseParasite"/>
        </authorList>
    </citation>
    <scope>IDENTIFICATION</scope>
</reference>
<name>A0A915Q2H3_9BILA</name>
<dbReference type="PROSITE" id="PS50011">
    <property type="entry name" value="PROTEIN_KINASE_DOM"/>
    <property type="match status" value="1"/>
</dbReference>
<keyword evidence="1" id="KW-0472">Membrane</keyword>
<organism evidence="3 4">
    <name type="scientific">Setaria digitata</name>
    <dbReference type="NCBI Taxonomy" id="48799"/>
    <lineage>
        <taxon>Eukaryota</taxon>
        <taxon>Metazoa</taxon>
        <taxon>Ecdysozoa</taxon>
        <taxon>Nematoda</taxon>
        <taxon>Chromadorea</taxon>
        <taxon>Rhabditida</taxon>
        <taxon>Spirurina</taxon>
        <taxon>Spiruromorpha</taxon>
        <taxon>Filarioidea</taxon>
        <taxon>Setariidae</taxon>
        <taxon>Setaria</taxon>
    </lineage>
</organism>
<evidence type="ECO:0000313" key="4">
    <source>
        <dbReference type="WBParaSite" id="sdigi.contig8.g971.t1"/>
    </source>
</evidence>
<dbReference type="AlphaFoldDB" id="A0A915Q2H3"/>
<keyword evidence="3" id="KW-1185">Reference proteome</keyword>
<protein>
    <submittedName>
        <fullName evidence="4">Protein kinase domain-containing protein</fullName>
    </submittedName>
</protein>
<accession>A0A915Q2H3</accession>
<sequence>MPSKSIYDKEFNGYDMDKAGFKLYGSRMPDRKKNGKEQSLAPGAVDALRNGTVIKSKNNIFQVTERIRKNCYKVERTGIPITQTYFMEIESVELPADAPQLKRYVFFLQNLRKQWNENTKHFLKLEDRGRVPGYYNYLITTMADLNLDDLRKSRLKTQFKPQTAMALSAQTLQAVHDVHLSHYIHRDIRPSNFFIGFAPNSNVIYVAGFSLAYKYFPSRKKAMQKDTKAQYSF</sequence>
<proteinExistence type="predicted"/>
<dbReference type="WBParaSite" id="sdigi.contig8.g971.t1">
    <property type="protein sequence ID" value="sdigi.contig8.g971.t1"/>
    <property type="gene ID" value="sdigi.contig8.g971"/>
</dbReference>
<dbReference type="PROSITE" id="PS00109">
    <property type="entry name" value="PROTEIN_KINASE_TYR"/>
    <property type="match status" value="1"/>
</dbReference>
<dbReference type="InterPro" id="IPR000719">
    <property type="entry name" value="Prot_kinase_dom"/>
</dbReference>
<dbReference type="InterPro" id="IPR011009">
    <property type="entry name" value="Kinase-like_dom_sf"/>
</dbReference>
<dbReference type="InterPro" id="IPR008266">
    <property type="entry name" value="Tyr_kinase_AS"/>
</dbReference>
<evidence type="ECO:0000256" key="1">
    <source>
        <dbReference type="SAM" id="Phobius"/>
    </source>
</evidence>
<feature type="domain" description="Protein kinase" evidence="2">
    <location>
        <begin position="61"/>
        <end position="233"/>
    </location>
</feature>
<dbReference type="Gene3D" id="1.10.510.10">
    <property type="entry name" value="Transferase(Phosphotransferase) domain 1"/>
    <property type="match status" value="1"/>
</dbReference>
<dbReference type="PANTHER" id="PTHR11909">
    <property type="entry name" value="CASEIN KINASE-RELATED"/>
    <property type="match status" value="1"/>
</dbReference>
<keyword evidence="1" id="KW-1133">Transmembrane helix</keyword>
<dbReference type="GO" id="GO:0004672">
    <property type="term" value="F:protein kinase activity"/>
    <property type="evidence" value="ECO:0007669"/>
    <property type="project" value="InterPro"/>
</dbReference>
<dbReference type="Proteomes" id="UP000887581">
    <property type="component" value="Unplaced"/>
</dbReference>